<keyword evidence="3" id="KW-1185">Reference proteome</keyword>
<evidence type="ECO:0000313" key="3">
    <source>
        <dbReference type="Proteomes" id="UP000480178"/>
    </source>
</evidence>
<dbReference type="PANTHER" id="PTHR33639:SF2">
    <property type="entry name" value="DUF393 DOMAIN-CONTAINING PROTEIN"/>
    <property type="match status" value="1"/>
</dbReference>
<gene>
    <name evidence="2" type="ORF">GXP67_07525</name>
</gene>
<dbReference type="InterPro" id="IPR052927">
    <property type="entry name" value="DCC_oxidoreductase"/>
</dbReference>
<reference evidence="2 3" key="1">
    <citation type="submission" date="2020-01" db="EMBL/GenBank/DDBJ databases">
        <authorList>
            <person name="Kim M.K."/>
        </authorList>
    </citation>
    <scope>NUCLEOTIDE SEQUENCE [LARGE SCALE GENOMIC DNA]</scope>
    <source>
        <strain evidence="2 3">172606-1</strain>
    </source>
</reference>
<accession>A0A6C0GF26</accession>
<feature type="transmembrane region" description="Helical" evidence="1">
    <location>
        <begin position="86"/>
        <end position="105"/>
    </location>
</feature>
<keyword evidence="1" id="KW-1133">Transmembrane helix</keyword>
<organism evidence="2 3">
    <name type="scientific">Rhodocytophaga rosea</name>
    <dbReference type="NCBI Taxonomy" id="2704465"/>
    <lineage>
        <taxon>Bacteria</taxon>
        <taxon>Pseudomonadati</taxon>
        <taxon>Bacteroidota</taxon>
        <taxon>Cytophagia</taxon>
        <taxon>Cytophagales</taxon>
        <taxon>Rhodocytophagaceae</taxon>
        <taxon>Rhodocytophaga</taxon>
    </lineage>
</organism>
<dbReference type="Pfam" id="PF04134">
    <property type="entry name" value="DCC1-like"/>
    <property type="match status" value="1"/>
</dbReference>
<name>A0A6C0GF26_9BACT</name>
<sequence length="131" mass="14802">MYTILFDGVCNLCNASVNFIIDRDTHNKFVFAALQSESGQKAIQKCKIAIPQNDYDSLILIKGDKVFKKSTAALKIASELSGGWPLFYLFIVIPAPVRDIFYTLIAKNRYKLFGRSDSCRLPSAELNRKFI</sequence>
<evidence type="ECO:0000256" key="1">
    <source>
        <dbReference type="SAM" id="Phobius"/>
    </source>
</evidence>
<proteinExistence type="predicted"/>
<protein>
    <submittedName>
        <fullName evidence="2">DUF393 domain-containing protein</fullName>
    </submittedName>
</protein>
<dbReference type="InterPro" id="IPR007263">
    <property type="entry name" value="DCC1-like"/>
</dbReference>
<dbReference type="RefSeq" id="WP_162442571.1">
    <property type="nucleotide sequence ID" value="NZ_CP048222.1"/>
</dbReference>
<dbReference type="PANTHER" id="PTHR33639">
    <property type="entry name" value="THIOL-DISULFIDE OXIDOREDUCTASE DCC"/>
    <property type="match status" value="1"/>
</dbReference>
<dbReference type="GO" id="GO:0015035">
    <property type="term" value="F:protein-disulfide reductase activity"/>
    <property type="evidence" value="ECO:0007669"/>
    <property type="project" value="InterPro"/>
</dbReference>
<keyword evidence="1" id="KW-0472">Membrane</keyword>
<dbReference type="AlphaFoldDB" id="A0A6C0GF26"/>
<dbReference type="EMBL" id="CP048222">
    <property type="protein sequence ID" value="QHT66517.1"/>
    <property type="molecule type" value="Genomic_DNA"/>
</dbReference>
<dbReference type="KEGG" id="rhoz:GXP67_07525"/>
<dbReference type="Proteomes" id="UP000480178">
    <property type="component" value="Chromosome"/>
</dbReference>
<keyword evidence="1" id="KW-0812">Transmembrane</keyword>
<evidence type="ECO:0000313" key="2">
    <source>
        <dbReference type="EMBL" id="QHT66517.1"/>
    </source>
</evidence>